<protein>
    <recommendedName>
        <fullName evidence="3">Sulfurtransferase complex subunit TusB</fullName>
    </recommendedName>
</protein>
<dbReference type="EMBL" id="QYYA01000001">
    <property type="protein sequence ID" value="RJG19954.1"/>
    <property type="molecule type" value="Genomic_DNA"/>
</dbReference>
<evidence type="ECO:0008006" key="3">
    <source>
        <dbReference type="Google" id="ProtNLM"/>
    </source>
</evidence>
<sequence length="84" mass="9021">MLHLIGLKPGDRAGIDSFLALYQPDDICVFTDAGLLLASALPLEGLAYLLAHPQMSAPGSHLEHIDHTTLLDLVATHGPCTSWY</sequence>
<reference evidence="1 2" key="1">
    <citation type="submission" date="2018-09" db="EMBL/GenBank/DDBJ databases">
        <title>Alcanivorax profundi sp. nov., isolated from 1000 m-depth seawater of the Mariana Trench.</title>
        <authorList>
            <person name="Liu J."/>
        </authorList>
    </citation>
    <scope>NUCLEOTIDE SEQUENCE [LARGE SCALE GENOMIC DNA]</scope>
    <source>
        <strain evidence="1 2">MTEO17</strain>
    </source>
</reference>
<dbReference type="AlphaFoldDB" id="A0A418Y336"/>
<dbReference type="Proteomes" id="UP000283734">
    <property type="component" value="Unassembled WGS sequence"/>
</dbReference>
<evidence type="ECO:0000313" key="1">
    <source>
        <dbReference type="EMBL" id="RJG19954.1"/>
    </source>
</evidence>
<dbReference type="RefSeq" id="WP_119917512.1">
    <property type="nucleotide sequence ID" value="NZ_QYYA01000001.1"/>
</dbReference>
<gene>
    <name evidence="1" type="ORF">D4A39_03705</name>
</gene>
<proteinExistence type="predicted"/>
<comment type="caution">
    <text evidence="1">The sequence shown here is derived from an EMBL/GenBank/DDBJ whole genome shotgun (WGS) entry which is preliminary data.</text>
</comment>
<name>A0A418Y336_9GAMM</name>
<organism evidence="1 2">
    <name type="scientific">Alcanivorax profundi</name>
    <dbReference type="NCBI Taxonomy" id="2338368"/>
    <lineage>
        <taxon>Bacteria</taxon>
        <taxon>Pseudomonadati</taxon>
        <taxon>Pseudomonadota</taxon>
        <taxon>Gammaproteobacteria</taxon>
        <taxon>Oceanospirillales</taxon>
        <taxon>Alcanivoracaceae</taxon>
        <taxon>Alcanivorax</taxon>
    </lineage>
</organism>
<evidence type="ECO:0000313" key="2">
    <source>
        <dbReference type="Proteomes" id="UP000283734"/>
    </source>
</evidence>
<accession>A0A418Y336</accession>
<dbReference type="OrthoDB" id="6078852at2"/>
<keyword evidence="2" id="KW-1185">Reference proteome</keyword>